<dbReference type="PANTHER" id="PTHR43626:SF4">
    <property type="entry name" value="GCN5-RELATED N-ACETYLTRANSFERASE 2, CHLOROPLASTIC"/>
    <property type="match status" value="1"/>
</dbReference>
<proteinExistence type="predicted"/>
<protein>
    <recommendedName>
        <fullName evidence="3">N-acetyltransferase domain-containing protein</fullName>
    </recommendedName>
</protein>
<dbReference type="OrthoDB" id="2744543at2759"/>
<keyword evidence="1" id="KW-0808">Transferase</keyword>
<evidence type="ECO:0000313" key="5">
    <source>
        <dbReference type="Proteomes" id="UP000244005"/>
    </source>
</evidence>
<dbReference type="UniPathway" id="UPA00113">
    <property type="reaction ID" value="UER00529"/>
</dbReference>
<dbReference type="Proteomes" id="UP000244005">
    <property type="component" value="Unassembled WGS sequence"/>
</dbReference>
<dbReference type="GO" id="GO:0008080">
    <property type="term" value="F:N-acetyltransferase activity"/>
    <property type="evidence" value="ECO:0007669"/>
    <property type="project" value="InterPro"/>
</dbReference>
<accession>A0A2R6WP51</accession>
<dbReference type="Gene3D" id="3.40.630.30">
    <property type="match status" value="1"/>
</dbReference>
<dbReference type="GO" id="GO:0006048">
    <property type="term" value="P:UDP-N-acetylglucosamine biosynthetic process"/>
    <property type="evidence" value="ECO:0007669"/>
    <property type="project" value="UniProtKB-UniPathway"/>
</dbReference>
<name>A0A2R6WP51_MARPO</name>
<sequence length="307" mass="34086">MTTHLCLPKGVDRMPAVASMALSLRFLLPRVLPTKTPANAPGSQFLRGRAVSLSSNIASGSSRELFSLTCRCQKGLEKVFGDRGPVYVCTDPSNIDAEQLSSFLAASNQNCELFPRLRDDGSVVPVNPTKLRRALRHSTVVVALYVEQDDEEECEAEADRIDQIPGQPGRGWLDYWKPRPERRRTLVAFGRATSDFSLTASIYDLAVAPSYQRAGYGSRVLLRIVRELRRKGICDIAVTPAPELRKFFEKCGFAPDQLNSTTMMYTLSATDAGQSASEIKEYGRKMFLIPPPLTPRASTRILERSRL</sequence>
<dbReference type="SUPFAM" id="SSF55729">
    <property type="entry name" value="Acyl-CoA N-acyltransferases (Nat)"/>
    <property type="match status" value="1"/>
</dbReference>
<organism evidence="4 5">
    <name type="scientific">Marchantia polymorpha</name>
    <name type="common">Common liverwort</name>
    <name type="synonym">Marchantia aquatica</name>
    <dbReference type="NCBI Taxonomy" id="3197"/>
    <lineage>
        <taxon>Eukaryota</taxon>
        <taxon>Viridiplantae</taxon>
        <taxon>Streptophyta</taxon>
        <taxon>Embryophyta</taxon>
        <taxon>Marchantiophyta</taxon>
        <taxon>Marchantiopsida</taxon>
        <taxon>Marchantiidae</taxon>
        <taxon>Marchantiales</taxon>
        <taxon>Marchantiaceae</taxon>
        <taxon>Marchantia</taxon>
    </lineage>
</organism>
<dbReference type="AlphaFoldDB" id="A0A2R6WP51"/>
<dbReference type="CDD" id="cd04301">
    <property type="entry name" value="NAT_SF"/>
    <property type="match status" value="1"/>
</dbReference>
<evidence type="ECO:0000256" key="1">
    <source>
        <dbReference type="ARBA" id="ARBA00022679"/>
    </source>
</evidence>
<dbReference type="InterPro" id="IPR016181">
    <property type="entry name" value="Acyl_CoA_acyltransferase"/>
</dbReference>
<feature type="domain" description="N-acetyltransferase" evidence="3">
    <location>
        <begin position="140"/>
        <end position="277"/>
    </location>
</feature>
<gene>
    <name evidence="4" type="ORF">MARPO_0070s0078</name>
</gene>
<dbReference type="InterPro" id="IPR000182">
    <property type="entry name" value="GNAT_dom"/>
</dbReference>
<reference evidence="5" key="1">
    <citation type="journal article" date="2017" name="Cell">
        <title>Insights into land plant evolution garnered from the Marchantia polymorpha genome.</title>
        <authorList>
            <person name="Bowman J.L."/>
            <person name="Kohchi T."/>
            <person name="Yamato K.T."/>
            <person name="Jenkins J."/>
            <person name="Shu S."/>
            <person name="Ishizaki K."/>
            <person name="Yamaoka S."/>
            <person name="Nishihama R."/>
            <person name="Nakamura Y."/>
            <person name="Berger F."/>
            <person name="Adam C."/>
            <person name="Aki S.S."/>
            <person name="Althoff F."/>
            <person name="Araki T."/>
            <person name="Arteaga-Vazquez M.A."/>
            <person name="Balasubrmanian S."/>
            <person name="Barry K."/>
            <person name="Bauer D."/>
            <person name="Boehm C.R."/>
            <person name="Briginshaw L."/>
            <person name="Caballero-Perez J."/>
            <person name="Catarino B."/>
            <person name="Chen F."/>
            <person name="Chiyoda S."/>
            <person name="Chovatia M."/>
            <person name="Davies K.M."/>
            <person name="Delmans M."/>
            <person name="Demura T."/>
            <person name="Dierschke T."/>
            <person name="Dolan L."/>
            <person name="Dorantes-Acosta A.E."/>
            <person name="Eklund D.M."/>
            <person name="Florent S.N."/>
            <person name="Flores-Sandoval E."/>
            <person name="Fujiyama A."/>
            <person name="Fukuzawa H."/>
            <person name="Galik B."/>
            <person name="Grimanelli D."/>
            <person name="Grimwood J."/>
            <person name="Grossniklaus U."/>
            <person name="Hamada T."/>
            <person name="Haseloff J."/>
            <person name="Hetherington A.J."/>
            <person name="Higo A."/>
            <person name="Hirakawa Y."/>
            <person name="Hundley H.N."/>
            <person name="Ikeda Y."/>
            <person name="Inoue K."/>
            <person name="Inoue S.I."/>
            <person name="Ishida S."/>
            <person name="Jia Q."/>
            <person name="Kakita M."/>
            <person name="Kanazawa T."/>
            <person name="Kawai Y."/>
            <person name="Kawashima T."/>
            <person name="Kennedy M."/>
            <person name="Kinose K."/>
            <person name="Kinoshita T."/>
            <person name="Kohara Y."/>
            <person name="Koide E."/>
            <person name="Komatsu K."/>
            <person name="Kopischke S."/>
            <person name="Kubo M."/>
            <person name="Kyozuka J."/>
            <person name="Lagercrantz U."/>
            <person name="Lin S.S."/>
            <person name="Lindquist E."/>
            <person name="Lipzen A.M."/>
            <person name="Lu C.W."/>
            <person name="De Luna E."/>
            <person name="Martienssen R.A."/>
            <person name="Minamino N."/>
            <person name="Mizutani M."/>
            <person name="Mizutani M."/>
            <person name="Mochizuki N."/>
            <person name="Monte I."/>
            <person name="Mosher R."/>
            <person name="Nagasaki H."/>
            <person name="Nakagami H."/>
            <person name="Naramoto S."/>
            <person name="Nishitani K."/>
            <person name="Ohtani M."/>
            <person name="Okamoto T."/>
            <person name="Okumura M."/>
            <person name="Phillips J."/>
            <person name="Pollak B."/>
            <person name="Reinders A."/>
            <person name="Rovekamp M."/>
            <person name="Sano R."/>
            <person name="Sawa S."/>
            <person name="Schmid M.W."/>
            <person name="Shirakawa M."/>
            <person name="Solano R."/>
            <person name="Spunde A."/>
            <person name="Suetsugu N."/>
            <person name="Sugano S."/>
            <person name="Sugiyama A."/>
            <person name="Sun R."/>
            <person name="Suzuki Y."/>
            <person name="Takenaka M."/>
            <person name="Takezawa D."/>
            <person name="Tomogane H."/>
            <person name="Tsuzuki M."/>
            <person name="Ueda T."/>
            <person name="Umeda M."/>
            <person name="Ward J.M."/>
            <person name="Watanabe Y."/>
            <person name="Yazaki K."/>
            <person name="Yokoyama R."/>
            <person name="Yoshitake Y."/>
            <person name="Yotsui I."/>
            <person name="Zachgo S."/>
            <person name="Schmutz J."/>
        </authorList>
    </citation>
    <scope>NUCLEOTIDE SEQUENCE [LARGE SCALE GENOMIC DNA]</scope>
    <source>
        <strain evidence="5">Tak-1</strain>
    </source>
</reference>
<dbReference type="Pfam" id="PF00583">
    <property type="entry name" value="Acetyltransf_1"/>
    <property type="match status" value="1"/>
</dbReference>
<dbReference type="Gramene" id="Mp4g14030.1">
    <property type="protein sequence ID" value="Mp4g14030.1.cds"/>
    <property type="gene ID" value="Mp4g14030"/>
</dbReference>
<keyword evidence="2" id="KW-0012">Acyltransferase</keyword>
<keyword evidence="5" id="KW-1185">Reference proteome</keyword>
<dbReference type="PROSITE" id="PS51186">
    <property type="entry name" value="GNAT"/>
    <property type="match status" value="1"/>
</dbReference>
<dbReference type="InterPro" id="IPR045039">
    <property type="entry name" value="NSI-like"/>
</dbReference>
<dbReference type="EMBL" id="KZ772742">
    <property type="protein sequence ID" value="PTQ35616.1"/>
    <property type="molecule type" value="Genomic_DNA"/>
</dbReference>
<evidence type="ECO:0000313" key="4">
    <source>
        <dbReference type="EMBL" id="PTQ35616.1"/>
    </source>
</evidence>
<dbReference type="PANTHER" id="PTHR43626">
    <property type="entry name" value="ACYL-COA N-ACYLTRANSFERASE"/>
    <property type="match status" value="1"/>
</dbReference>
<evidence type="ECO:0000256" key="2">
    <source>
        <dbReference type="ARBA" id="ARBA00023315"/>
    </source>
</evidence>
<evidence type="ECO:0000259" key="3">
    <source>
        <dbReference type="PROSITE" id="PS51186"/>
    </source>
</evidence>